<dbReference type="RefSeq" id="WP_209636417.1">
    <property type="nucleotide sequence ID" value="NZ_JAGINW010000001.1"/>
</dbReference>
<comment type="caution">
    <text evidence="2">The sequence shown here is derived from an EMBL/GenBank/DDBJ whole genome shotgun (WGS) entry which is preliminary data.</text>
</comment>
<keyword evidence="3" id="KW-1185">Reference proteome</keyword>
<name>A0ABS4TCD9_9PSEU</name>
<protein>
    <submittedName>
        <fullName evidence="2">Nucleic acid-binding Zn-ribbon protein</fullName>
    </submittedName>
</protein>
<accession>A0ABS4TCD9</accession>
<evidence type="ECO:0000313" key="2">
    <source>
        <dbReference type="EMBL" id="MBP2321506.1"/>
    </source>
</evidence>
<dbReference type="Proteomes" id="UP001519332">
    <property type="component" value="Unassembled WGS sequence"/>
</dbReference>
<gene>
    <name evidence="2" type="ORF">JOF56_001891</name>
</gene>
<feature type="coiled-coil region" evidence="1">
    <location>
        <begin position="94"/>
        <end position="121"/>
    </location>
</feature>
<proteinExistence type="predicted"/>
<dbReference type="EMBL" id="JAGINW010000001">
    <property type="protein sequence ID" value="MBP2321506.1"/>
    <property type="molecule type" value="Genomic_DNA"/>
</dbReference>
<reference evidence="2 3" key="1">
    <citation type="submission" date="2021-03" db="EMBL/GenBank/DDBJ databases">
        <title>Sequencing the genomes of 1000 actinobacteria strains.</title>
        <authorList>
            <person name="Klenk H.-P."/>
        </authorList>
    </citation>
    <scope>NUCLEOTIDE SEQUENCE [LARGE SCALE GENOMIC DNA]</scope>
    <source>
        <strain evidence="2 3">DSM 46670</strain>
    </source>
</reference>
<sequence>MAEYEGFDELRSRVDKLVVWARSVDGTAVTKSQLSGVESRLERLTDARSQAGKELAAAQEQIKRLADGAKISAEAFEKAVRKFDDEFKSAGRRLRALETDVVTLADQVRNTQREVELLERKVRQIDAPGSKAEIDTWALGQAELAAEISAGRKAARKLRALADTEALERRIARHDEHVDELRTRRGQAIAAARELASLEPDAIDEAWLSPMRAWNKHHKAAIALAEELDSSAADAQEAKAELAVQSQRSSELQPAVERGRRAEERLWGRVHGYMESVVAADQFLPIWMVNALGPGLPRQNWRGWMSAAVGIIFYRVVYQVTSLVDALGERPAQEGERQDEYDRLYAETQLPGGVIR</sequence>
<organism evidence="2 3">
    <name type="scientific">Kibdelosporangium banguiense</name>
    <dbReference type="NCBI Taxonomy" id="1365924"/>
    <lineage>
        <taxon>Bacteria</taxon>
        <taxon>Bacillati</taxon>
        <taxon>Actinomycetota</taxon>
        <taxon>Actinomycetes</taxon>
        <taxon>Pseudonocardiales</taxon>
        <taxon>Pseudonocardiaceae</taxon>
        <taxon>Kibdelosporangium</taxon>
    </lineage>
</organism>
<keyword evidence="1" id="KW-0175">Coiled coil</keyword>
<evidence type="ECO:0000256" key="1">
    <source>
        <dbReference type="SAM" id="Coils"/>
    </source>
</evidence>
<evidence type="ECO:0000313" key="3">
    <source>
        <dbReference type="Proteomes" id="UP001519332"/>
    </source>
</evidence>